<accession>A0A417Z6L4</accession>
<evidence type="ECO:0000313" key="1">
    <source>
        <dbReference type="EMBL" id="RHW46242.1"/>
    </source>
</evidence>
<dbReference type="EMBL" id="QWLM01000006">
    <property type="protein sequence ID" value="RHW46242.1"/>
    <property type="molecule type" value="Genomic_DNA"/>
</dbReference>
<evidence type="ECO:0000313" key="2">
    <source>
        <dbReference type="Proteomes" id="UP000285376"/>
    </source>
</evidence>
<dbReference type="Pfam" id="PF01663">
    <property type="entry name" value="Phosphodiest"/>
    <property type="match status" value="1"/>
</dbReference>
<name>A0A417Z6L4_9MICO</name>
<dbReference type="PANTHER" id="PTHR10151:SF120">
    <property type="entry name" value="BIS(5'-ADENOSYL)-TRIPHOSPHATASE"/>
    <property type="match status" value="1"/>
</dbReference>
<dbReference type="GO" id="GO:0016787">
    <property type="term" value="F:hydrolase activity"/>
    <property type="evidence" value="ECO:0007669"/>
    <property type="project" value="UniProtKB-ARBA"/>
</dbReference>
<dbReference type="Gene3D" id="3.40.720.10">
    <property type="entry name" value="Alkaline Phosphatase, subunit A"/>
    <property type="match status" value="1"/>
</dbReference>
<comment type="caution">
    <text evidence="1">The sequence shown here is derived from an EMBL/GenBank/DDBJ whole genome shotgun (WGS) entry which is preliminary data.</text>
</comment>
<dbReference type="RefSeq" id="WP_118913260.1">
    <property type="nucleotide sequence ID" value="NZ_CBCRVH010000008.1"/>
</dbReference>
<dbReference type="InterPro" id="IPR002591">
    <property type="entry name" value="Phosphodiest/P_Trfase"/>
</dbReference>
<reference evidence="1 2" key="1">
    <citation type="submission" date="2018-08" db="EMBL/GenBank/DDBJ databases">
        <title>Whole genome sequence analysis of Dermacoccus abyssi bacteria isolated from Deep Mariana trench Micromonospora spp reveals genes involved in the environmental adaptation and production of secondary metabolites.</title>
        <authorList>
            <person name="Abdel-Mageed W.M."/>
            <person name="Lehri B."/>
            <person name="Nouioui I."/>
            <person name="Goodfellow I."/>
            <person name="Jaspars M."/>
            <person name="Karlyshev A."/>
        </authorList>
    </citation>
    <scope>NUCLEOTIDE SEQUENCE [LARGE SCALE GENOMIC DNA]</scope>
    <source>
        <strain evidence="1 2">MT1.1</strain>
    </source>
</reference>
<organism evidence="1 2">
    <name type="scientific">Dermacoccus abyssi</name>
    <dbReference type="NCBI Taxonomy" id="322596"/>
    <lineage>
        <taxon>Bacteria</taxon>
        <taxon>Bacillati</taxon>
        <taxon>Actinomycetota</taxon>
        <taxon>Actinomycetes</taxon>
        <taxon>Micrococcales</taxon>
        <taxon>Dermacoccaceae</taxon>
        <taxon>Dermacoccus</taxon>
    </lineage>
</organism>
<gene>
    <name evidence="1" type="ORF">D1832_07280</name>
</gene>
<sequence>MKAPRYDTEGLASVLPSVARTLAPAAFEGEGRKLPQAKAGIVVLADGLGARLLRKRSAHAPFLHEHLDHVQTLAAGFPTTTATSMGTFGTGLPPGAHGLAGYQVVDPATGMLFNELTWQRGPEPRVWQPNATVFERADQADLRPAMIGPDYFEGSGLTNAALRGAVFYGAEALEDRIDAALAAVRRGHRLVYLYWGEVDKAGHVHGIDSPQWAAELEAFDRGFERLASQRPIGTSLTLTADHGMVDVPLDARVDIAKTPHLRDGVRTVGGEMRALHLYVEPGARDDVLAAWRKEVGSDGHVLTREELSDLGWVGALDAGTAGRFGDVVVSMRAARGYVDSRVMSHQVLALIGQHGAMTPQELDVPFLHLPPR</sequence>
<dbReference type="AlphaFoldDB" id="A0A417Z6L4"/>
<dbReference type="InterPro" id="IPR017850">
    <property type="entry name" value="Alkaline_phosphatase_core_sf"/>
</dbReference>
<dbReference type="Proteomes" id="UP000285376">
    <property type="component" value="Unassembled WGS sequence"/>
</dbReference>
<dbReference type="SUPFAM" id="SSF53649">
    <property type="entry name" value="Alkaline phosphatase-like"/>
    <property type="match status" value="1"/>
</dbReference>
<proteinExistence type="predicted"/>
<protein>
    <submittedName>
        <fullName evidence="1">Alkaline phosphatase family protein</fullName>
    </submittedName>
</protein>
<dbReference type="PANTHER" id="PTHR10151">
    <property type="entry name" value="ECTONUCLEOTIDE PYROPHOSPHATASE/PHOSPHODIESTERASE"/>
    <property type="match status" value="1"/>
</dbReference>